<dbReference type="InterPro" id="IPR054257">
    <property type="entry name" value="DUF6988"/>
</dbReference>
<dbReference type="Proteomes" id="UP000036902">
    <property type="component" value="Chromosome"/>
</dbReference>
<keyword evidence="2" id="KW-1185">Reference proteome</keyword>
<gene>
    <name evidence="1" type="ORF">AC731_003585</name>
</gene>
<evidence type="ECO:0000313" key="1">
    <source>
        <dbReference type="EMBL" id="AMO38979.1"/>
    </source>
</evidence>
<evidence type="ECO:0000313" key="2">
    <source>
        <dbReference type="Proteomes" id="UP000036902"/>
    </source>
</evidence>
<reference evidence="2" key="1">
    <citation type="submission" date="2016-03" db="EMBL/GenBank/DDBJ databases">
        <authorList>
            <person name="Ma C."/>
            <person name="Zhou S."/>
            <person name="Yang G."/>
        </authorList>
    </citation>
    <scope>NUCLEOTIDE SEQUENCE [LARGE SCALE GENOMIC DNA]</scope>
    <source>
        <strain evidence="2">SgZ-1</strain>
    </source>
</reference>
<protein>
    <submittedName>
        <fullName evidence="1">Uncharacterized protein</fullName>
    </submittedName>
</protein>
<proteinExistence type="predicted"/>
<sequence length="172" mass="18794">MVCSIAFEHAESAKLLVATGNYTSAVSLVRLQYEALVRAMWLLYAASDDAVSKLMSELCAESAQKANSIPMLTEMLEKLQGKAPSEALEMLREFKEYSWKPLSSFVHGGIHAISRHSKGYPKPLLIQLLKISNGVSAMAGMLLVILSGDARQQGKIPAIQRAFSECLPEPKV</sequence>
<dbReference type="Pfam" id="PF22491">
    <property type="entry name" value="DUF6988"/>
    <property type="match status" value="1"/>
</dbReference>
<dbReference type="AlphaFoldDB" id="A0A127KAJ3"/>
<name>A0A127KAJ3_9RHOO</name>
<accession>A0A127KAJ3</accession>
<organism evidence="1 2">
    <name type="scientific">Thauera humireducens</name>
    <dbReference type="NCBI Taxonomy" id="1134435"/>
    <lineage>
        <taxon>Bacteria</taxon>
        <taxon>Pseudomonadati</taxon>
        <taxon>Pseudomonadota</taxon>
        <taxon>Betaproteobacteria</taxon>
        <taxon>Rhodocyclales</taxon>
        <taxon>Zoogloeaceae</taxon>
        <taxon>Thauera</taxon>
    </lineage>
</organism>
<dbReference type="EMBL" id="CP014646">
    <property type="protein sequence ID" value="AMO38979.1"/>
    <property type="molecule type" value="Genomic_DNA"/>
</dbReference>
<dbReference type="KEGG" id="thu:AC731_003585"/>